<dbReference type="AlphaFoldDB" id="A0AAN9L8F9"/>
<dbReference type="EMBL" id="JAYMYQ010000005">
    <property type="protein sequence ID" value="KAK7330067.1"/>
    <property type="molecule type" value="Genomic_DNA"/>
</dbReference>
<protein>
    <recommendedName>
        <fullName evidence="3">Small nuclear RNA activating complex polypeptide 1</fullName>
    </recommendedName>
</protein>
<keyword evidence="2" id="KW-1185">Reference proteome</keyword>
<name>A0AAN9L8F9_CANGL</name>
<evidence type="ECO:0000313" key="2">
    <source>
        <dbReference type="Proteomes" id="UP001367508"/>
    </source>
</evidence>
<gene>
    <name evidence="1" type="ORF">VNO77_24252</name>
</gene>
<dbReference type="Proteomes" id="UP001367508">
    <property type="component" value="Unassembled WGS sequence"/>
</dbReference>
<evidence type="ECO:0000313" key="1">
    <source>
        <dbReference type="EMBL" id="KAK7330067.1"/>
    </source>
</evidence>
<dbReference type="GO" id="GO:0043565">
    <property type="term" value="F:sequence-specific DNA binding"/>
    <property type="evidence" value="ECO:0007669"/>
    <property type="project" value="TreeGrafter"/>
</dbReference>
<proteinExistence type="predicted"/>
<dbReference type="Pfam" id="PF09808">
    <property type="entry name" value="SNAPC1"/>
    <property type="match status" value="1"/>
</dbReference>
<dbReference type="PANTHER" id="PTHR15131:SF3">
    <property type="entry name" value="SNRNA-ACTIVATING PROTEIN COMPLEX SUBUNIT 1"/>
    <property type="match status" value="1"/>
</dbReference>
<dbReference type="GO" id="GO:0019185">
    <property type="term" value="C:snRNA-activating protein complex"/>
    <property type="evidence" value="ECO:0007669"/>
    <property type="project" value="TreeGrafter"/>
</dbReference>
<organism evidence="1 2">
    <name type="scientific">Canavalia gladiata</name>
    <name type="common">Sword bean</name>
    <name type="synonym">Dolichos gladiatus</name>
    <dbReference type="NCBI Taxonomy" id="3824"/>
    <lineage>
        <taxon>Eukaryota</taxon>
        <taxon>Viridiplantae</taxon>
        <taxon>Streptophyta</taxon>
        <taxon>Embryophyta</taxon>
        <taxon>Tracheophyta</taxon>
        <taxon>Spermatophyta</taxon>
        <taxon>Magnoliopsida</taxon>
        <taxon>eudicotyledons</taxon>
        <taxon>Gunneridae</taxon>
        <taxon>Pentapetalae</taxon>
        <taxon>rosids</taxon>
        <taxon>fabids</taxon>
        <taxon>Fabales</taxon>
        <taxon>Fabaceae</taxon>
        <taxon>Papilionoideae</taxon>
        <taxon>50 kb inversion clade</taxon>
        <taxon>NPAAA clade</taxon>
        <taxon>indigoferoid/millettioid clade</taxon>
        <taxon>Phaseoleae</taxon>
        <taxon>Canavalia</taxon>
    </lineage>
</organism>
<reference evidence="1 2" key="1">
    <citation type="submission" date="2024-01" db="EMBL/GenBank/DDBJ databases">
        <title>The genomes of 5 underutilized Papilionoideae crops provide insights into root nodulation and disease resistanc.</title>
        <authorList>
            <person name="Jiang F."/>
        </authorList>
    </citation>
    <scope>NUCLEOTIDE SEQUENCE [LARGE SCALE GENOMIC DNA]</scope>
    <source>
        <strain evidence="1">LVBAO_FW01</strain>
        <tissue evidence="1">Leaves</tissue>
    </source>
</reference>
<comment type="caution">
    <text evidence="1">The sequence shown here is derived from an EMBL/GenBank/DDBJ whole genome shotgun (WGS) entry which is preliminary data.</text>
</comment>
<dbReference type="InterPro" id="IPR019188">
    <property type="entry name" value="SNAPC1"/>
</dbReference>
<dbReference type="GO" id="GO:0042796">
    <property type="term" value="P:snRNA transcription by RNA polymerase III"/>
    <property type="evidence" value="ECO:0007669"/>
    <property type="project" value="TreeGrafter"/>
</dbReference>
<sequence length="345" mass="39199">MLACAATTTDGPSLVVNGTIFFCHDASKIVKEGSWCSSHPFSFAIPCWTNIIPVCVRYLRPKLRFLIMNIDYFKQDIDELIGEFTQDESTTLADMKRVWLSKKFSYIYEACPSTNLAFFMQSLYAHCIGYMVGTASLSHRLGGLYCLYCLYETQPFKPPFKVYLSLGELKKLRILVVDAKTNNIEVVPALVKRMLERNMFLFGSVDLTECSVTETVNQLQQLQNARIQVAYEKLFDSTSIDNYVHMDLGLEVDLNLLKKKSSDYAKAKNVAIKEASKIVDVGNIKHISENKELIGDAVGKIADEWHVQKQTFYRQTGLGDDEGYEQELEQLLLEQHQDDGESNQD</sequence>
<accession>A0AAN9L8F9</accession>
<dbReference type="GO" id="GO:0042795">
    <property type="term" value="P:snRNA transcription by RNA polymerase II"/>
    <property type="evidence" value="ECO:0007669"/>
    <property type="project" value="TreeGrafter"/>
</dbReference>
<evidence type="ECO:0008006" key="3">
    <source>
        <dbReference type="Google" id="ProtNLM"/>
    </source>
</evidence>
<dbReference type="PANTHER" id="PTHR15131">
    <property type="entry name" value="SMALL NUCLEAR RNA ACTIVATING COMPLEX, POLYPEPTIDE 1"/>
    <property type="match status" value="1"/>
</dbReference>